<feature type="transmembrane region" description="Helical" evidence="7">
    <location>
        <begin position="844"/>
        <end position="864"/>
    </location>
</feature>
<feature type="transmembrane region" description="Helical" evidence="7">
    <location>
        <begin position="446"/>
        <end position="466"/>
    </location>
</feature>
<dbReference type="InterPro" id="IPR017800">
    <property type="entry name" value="ADOP"/>
</dbReference>
<dbReference type="EMBL" id="JACHIP010000002">
    <property type="protein sequence ID" value="MBB5056672.1"/>
    <property type="molecule type" value="Genomic_DNA"/>
</dbReference>
<sequence>MSAVAKVQEFLSRLRFVISRKSHGDLDDELAFHLEQSIQQKISDGLTPGEARRQALIEFGGVERTREQCYEQRPSLWMENIGQDVRYALRGFRRSPIFTVTAIVTLALGIGSTTAVFSVVDRILFRSLPYGNADRLVSVGLTAPINPQEFMLGGSYYDWRDNQKPFESFAAEGISDACDLTENNPARLTCAKAEAGLLPTLGVSTVLGRNFLPEEDRPNGPKVALISYALWRTHYNLDASVLNRLIKIDGKDVRVVGVLPKDFEMPDLLDADVVLPLALDEAAQRKDSPGAVLYAFARLKPGMSIERATAELQPVFEYSLSLAPAPFRKEVHFVVRSLRDRQMHDVREIAFVLLGAVLALLLIACSNVASLFLTRGAARERELAVRSALGASRGRLVRQTLTEVLMITLAGAAASWVLAVLLLRVFVYLAPAGILFLDKAHLDLRIMLFSGGLSLICGVLFGLVPAMQRPRASSLSARSAGSRSQAFLRRALVMGQIAVSIVLLSSAALLLRSFRNLQLQNLGMQTGGVLTAAIDLPQYRYATPQKQMEFFLRAEAALRALPGVSRVGLTDTLPPGGMHHEQIYSNIKVAGQPPSTAGTGGMVTWRWVTPAYFQGLDISILRGRTFTEADRTSSQQVMILSSLLASRMFGNNDPIGQRVQPIPEGHWYTIVGIAADVKNAGLASPANPEFYRLRRNKAEDWDGWGATLIAETSLPAKTSMPWVRTQIAQIDPTVPIDVGTLDQQVNKLADRPRFESALLGFFAFTGLVMAVIGIYGVTAFMVMQRTQEVGVRMALGATRANILRLILWDGVRLISLGGVLGLIVALAVSSTLKSLLFSVGPHDPATFAGVAIFLGTVSLAATLLPARSATRVDPAVALRHD</sequence>
<dbReference type="NCBIfam" id="NF038403">
    <property type="entry name" value="perm_prefix_1"/>
    <property type="match status" value="1"/>
</dbReference>
<dbReference type="InterPro" id="IPR025857">
    <property type="entry name" value="MacB_PCD"/>
</dbReference>
<feature type="domain" description="ABC3 transporter permease C-terminal" evidence="8">
    <location>
        <begin position="761"/>
        <end position="873"/>
    </location>
</feature>
<evidence type="ECO:0000256" key="5">
    <source>
        <dbReference type="ARBA" id="ARBA00023136"/>
    </source>
</evidence>
<comment type="subcellular location">
    <subcellularLocation>
        <location evidence="1">Cell membrane</location>
        <topology evidence="1">Multi-pass membrane protein</topology>
    </subcellularLocation>
</comment>
<dbReference type="GO" id="GO:0005886">
    <property type="term" value="C:plasma membrane"/>
    <property type="evidence" value="ECO:0007669"/>
    <property type="project" value="UniProtKB-SubCell"/>
</dbReference>
<dbReference type="InterPro" id="IPR050250">
    <property type="entry name" value="Macrolide_Exporter_MacB"/>
</dbReference>
<keyword evidence="11" id="KW-1185">Reference proteome</keyword>
<evidence type="ECO:0000256" key="7">
    <source>
        <dbReference type="SAM" id="Phobius"/>
    </source>
</evidence>
<feature type="transmembrane region" description="Helical" evidence="7">
    <location>
        <begin position="97"/>
        <end position="120"/>
    </location>
</feature>
<feature type="domain" description="MacB-like periplasmic core" evidence="9">
    <location>
        <begin position="99"/>
        <end position="314"/>
    </location>
</feature>
<gene>
    <name evidence="10" type="ORF">HDF16_001357</name>
</gene>
<proteinExistence type="inferred from homology"/>
<reference evidence="10 11" key="1">
    <citation type="submission" date="2020-08" db="EMBL/GenBank/DDBJ databases">
        <title>Genomic Encyclopedia of Type Strains, Phase IV (KMG-V): Genome sequencing to study the core and pangenomes of soil and plant-associated prokaryotes.</title>
        <authorList>
            <person name="Whitman W."/>
        </authorList>
    </citation>
    <scope>NUCLEOTIDE SEQUENCE [LARGE SCALE GENOMIC DNA]</scope>
    <source>
        <strain evidence="10 11">M8UP14</strain>
    </source>
</reference>
<dbReference type="GO" id="GO:0022857">
    <property type="term" value="F:transmembrane transporter activity"/>
    <property type="evidence" value="ECO:0007669"/>
    <property type="project" value="TreeGrafter"/>
</dbReference>
<dbReference type="AlphaFoldDB" id="A0A7W8E2M1"/>
<feature type="domain" description="MacB-like periplasmic core" evidence="9">
    <location>
        <begin position="557"/>
        <end position="681"/>
    </location>
</feature>
<dbReference type="InterPro" id="IPR047928">
    <property type="entry name" value="Perm_prefix_1"/>
</dbReference>
<evidence type="ECO:0000256" key="1">
    <source>
        <dbReference type="ARBA" id="ARBA00004651"/>
    </source>
</evidence>
<evidence type="ECO:0000313" key="10">
    <source>
        <dbReference type="EMBL" id="MBB5056672.1"/>
    </source>
</evidence>
<comment type="caution">
    <text evidence="10">The sequence shown here is derived from an EMBL/GenBank/DDBJ whole genome shotgun (WGS) entry which is preliminary data.</text>
</comment>
<dbReference type="Pfam" id="PF02687">
    <property type="entry name" value="FtsX"/>
    <property type="match status" value="2"/>
</dbReference>
<feature type="transmembrane region" description="Helical" evidence="7">
    <location>
        <begin position="487"/>
        <end position="511"/>
    </location>
</feature>
<comment type="similarity">
    <text evidence="6">Belongs to the ABC-4 integral membrane protein family.</text>
</comment>
<protein>
    <submittedName>
        <fullName evidence="10">Putative permease</fullName>
    </submittedName>
</protein>
<evidence type="ECO:0000259" key="8">
    <source>
        <dbReference type="Pfam" id="PF02687"/>
    </source>
</evidence>
<evidence type="ECO:0000256" key="4">
    <source>
        <dbReference type="ARBA" id="ARBA00022989"/>
    </source>
</evidence>
<feature type="transmembrane region" description="Helical" evidence="7">
    <location>
        <begin position="349"/>
        <end position="373"/>
    </location>
</feature>
<dbReference type="PANTHER" id="PTHR30572">
    <property type="entry name" value="MEMBRANE COMPONENT OF TRANSPORTER-RELATED"/>
    <property type="match status" value="1"/>
</dbReference>
<name>A0A7W8E2M1_9BACT</name>
<dbReference type="PANTHER" id="PTHR30572:SF4">
    <property type="entry name" value="ABC TRANSPORTER PERMEASE YTRF"/>
    <property type="match status" value="1"/>
</dbReference>
<feature type="transmembrane region" description="Helical" evidence="7">
    <location>
        <begin position="404"/>
        <end position="426"/>
    </location>
</feature>
<accession>A0A7W8E2M1</accession>
<feature type="domain" description="ABC3 transporter permease C-terminal" evidence="8">
    <location>
        <begin position="357"/>
        <end position="468"/>
    </location>
</feature>
<keyword evidence="4 7" id="KW-1133">Transmembrane helix</keyword>
<dbReference type="Pfam" id="PF12704">
    <property type="entry name" value="MacB_PCD"/>
    <property type="match status" value="2"/>
</dbReference>
<evidence type="ECO:0000259" key="9">
    <source>
        <dbReference type="Pfam" id="PF12704"/>
    </source>
</evidence>
<feature type="transmembrane region" description="Helical" evidence="7">
    <location>
        <begin position="813"/>
        <end position="832"/>
    </location>
</feature>
<keyword evidence="5 7" id="KW-0472">Membrane</keyword>
<dbReference type="RefSeq" id="WP_184214767.1">
    <property type="nucleotide sequence ID" value="NZ_JACHIP010000002.1"/>
</dbReference>
<dbReference type="Proteomes" id="UP000540989">
    <property type="component" value="Unassembled WGS sequence"/>
</dbReference>
<evidence type="ECO:0000256" key="3">
    <source>
        <dbReference type="ARBA" id="ARBA00022692"/>
    </source>
</evidence>
<evidence type="ECO:0000313" key="11">
    <source>
        <dbReference type="Proteomes" id="UP000540989"/>
    </source>
</evidence>
<keyword evidence="2" id="KW-1003">Cell membrane</keyword>
<dbReference type="NCBIfam" id="TIGR03434">
    <property type="entry name" value="ADOP"/>
    <property type="match status" value="1"/>
</dbReference>
<evidence type="ECO:0000256" key="2">
    <source>
        <dbReference type="ARBA" id="ARBA00022475"/>
    </source>
</evidence>
<evidence type="ECO:0000256" key="6">
    <source>
        <dbReference type="ARBA" id="ARBA00038076"/>
    </source>
</evidence>
<keyword evidence="3 7" id="KW-0812">Transmembrane</keyword>
<dbReference type="InterPro" id="IPR003838">
    <property type="entry name" value="ABC3_permease_C"/>
</dbReference>
<organism evidence="10 11">
    <name type="scientific">Granulicella aggregans</name>
    <dbReference type="NCBI Taxonomy" id="474949"/>
    <lineage>
        <taxon>Bacteria</taxon>
        <taxon>Pseudomonadati</taxon>
        <taxon>Acidobacteriota</taxon>
        <taxon>Terriglobia</taxon>
        <taxon>Terriglobales</taxon>
        <taxon>Acidobacteriaceae</taxon>
        <taxon>Granulicella</taxon>
    </lineage>
</organism>
<feature type="transmembrane region" description="Helical" evidence="7">
    <location>
        <begin position="757"/>
        <end position="783"/>
    </location>
</feature>